<dbReference type="OrthoDB" id="9802385at2"/>
<dbReference type="PANTHER" id="PTHR46246">
    <property type="entry name" value="GUANOSINE-3',5'-BIS(DIPHOSPHATE) 3'-PYROPHOSPHOHYDROLASE MESH1"/>
    <property type="match status" value="1"/>
</dbReference>
<dbReference type="Gene3D" id="1.10.3210.10">
    <property type="entry name" value="Hypothetical protein af1432"/>
    <property type="match status" value="1"/>
</dbReference>
<protein>
    <submittedName>
        <fullName evidence="2">HD domain-containing protein</fullName>
    </submittedName>
</protein>
<dbReference type="InterPro" id="IPR003607">
    <property type="entry name" value="HD/PDEase_dom"/>
</dbReference>
<dbReference type="GO" id="GO:0008893">
    <property type="term" value="F:guanosine-3',5'-bis(diphosphate) 3'-diphosphatase activity"/>
    <property type="evidence" value="ECO:0007669"/>
    <property type="project" value="TreeGrafter"/>
</dbReference>
<dbReference type="EMBL" id="FZOC01000004">
    <property type="protein sequence ID" value="SNR99825.1"/>
    <property type="molecule type" value="Genomic_DNA"/>
</dbReference>
<dbReference type="Pfam" id="PF13328">
    <property type="entry name" value="HD_4"/>
    <property type="match status" value="1"/>
</dbReference>
<evidence type="ECO:0000259" key="1">
    <source>
        <dbReference type="SMART" id="SM00471"/>
    </source>
</evidence>
<reference evidence="2 3" key="1">
    <citation type="submission" date="2017-06" db="EMBL/GenBank/DDBJ databases">
        <authorList>
            <person name="Kim H.J."/>
            <person name="Triplett B.A."/>
        </authorList>
    </citation>
    <scope>NUCLEOTIDE SEQUENCE [LARGE SCALE GENOMIC DNA]</scope>
    <source>
        <strain evidence="2 3">DSM 13116</strain>
    </source>
</reference>
<accession>A0A239AVU0</accession>
<gene>
    <name evidence="2" type="ORF">SAMN04488503_2260</name>
</gene>
<dbReference type="InterPro" id="IPR052194">
    <property type="entry name" value="MESH1"/>
</dbReference>
<evidence type="ECO:0000313" key="3">
    <source>
        <dbReference type="Proteomes" id="UP000198324"/>
    </source>
</evidence>
<dbReference type="SMART" id="SM00471">
    <property type="entry name" value="HDc"/>
    <property type="match status" value="1"/>
</dbReference>
<dbReference type="Proteomes" id="UP000198324">
    <property type="component" value="Unassembled WGS sequence"/>
</dbReference>
<dbReference type="SUPFAM" id="SSF109604">
    <property type="entry name" value="HD-domain/PDEase-like"/>
    <property type="match status" value="1"/>
</dbReference>
<sequence length="164" mass="18125">MNIITDAMDFATQAHRGQKRKYTGEPYIVHPFAVAGLVRSVVEAEEAIAAAFLHDTVEDCGVPFIVLADRFGRFVADLVEMLTDPSRPEDGNRAMRKRIDLGHTTQACPVAKTIKLADLIDNTKSIVAFDPKFAAVYLEEKRRLLEVLREGDAGLWAIAKELAA</sequence>
<dbReference type="AlphaFoldDB" id="A0A239AVU0"/>
<evidence type="ECO:0000313" key="2">
    <source>
        <dbReference type="EMBL" id="SNR99825.1"/>
    </source>
</evidence>
<dbReference type="RefSeq" id="WP_089274464.1">
    <property type="nucleotide sequence ID" value="NZ_FZOC01000004.1"/>
</dbReference>
<keyword evidence="3" id="KW-1185">Reference proteome</keyword>
<organism evidence="2 3">
    <name type="scientific">Humidesulfovibrio mexicanus</name>
    <dbReference type="NCBI Taxonomy" id="147047"/>
    <lineage>
        <taxon>Bacteria</taxon>
        <taxon>Pseudomonadati</taxon>
        <taxon>Thermodesulfobacteriota</taxon>
        <taxon>Desulfovibrionia</taxon>
        <taxon>Desulfovibrionales</taxon>
        <taxon>Desulfovibrionaceae</taxon>
        <taxon>Humidesulfovibrio</taxon>
    </lineage>
</organism>
<feature type="domain" description="HD/PDEase" evidence="1">
    <location>
        <begin position="23"/>
        <end position="132"/>
    </location>
</feature>
<proteinExistence type="predicted"/>
<name>A0A239AVU0_9BACT</name>
<dbReference type="PANTHER" id="PTHR46246:SF1">
    <property type="entry name" value="GUANOSINE-3',5'-BIS(DIPHOSPHATE) 3'-PYROPHOSPHOHYDROLASE MESH1"/>
    <property type="match status" value="1"/>
</dbReference>